<dbReference type="PROSITE" id="PS50112">
    <property type="entry name" value="PAS"/>
    <property type="match status" value="1"/>
</dbReference>
<dbReference type="PROSITE" id="PS50045">
    <property type="entry name" value="SIGMA54_INTERACT_4"/>
    <property type="match status" value="1"/>
</dbReference>
<dbReference type="InterPro" id="IPR002197">
    <property type="entry name" value="HTH_Fis"/>
</dbReference>
<dbReference type="SUPFAM" id="SSF52540">
    <property type="entry name" value="P-loop containing nucleoside triphosphate hydrolases"/>
    <property type="match status" value="1"/>
</dbReference>
<dbReference type="InterPro" id="IPR003593">
    <property type="entry name" value="AAA+_ATPase"/>
</dbReference>
<dbReference type="Pfam" id="PF25601">
    <property type="entry name" value="AAA_lid_14"/>
    <property type="match status" value="1"/>
</dbReference>
<gene>
    <name evidence="8" type="ORF">ACFSUO_11530</name>
</gene>
<sequence length="454" mass="51399">MLSAIREYKEEIIETVFEKSHFCFVAIDKQGFITYLNENYCQFLGVTRQEAVGQHVTAIIENTRMHIVAETGQEEIADLQYIRENHMIANRIPVFSGGHLVGAVGTVLYRDTKEWMKMNTHIKDLLLEIENYRKQLHEANGATYSLHDIVGSSPKLLEVKEKVKKIAPGDVTILLQGESGTGKELFAHSIHQLSERHTKPFVKVNCAAIPEGLLETELFGYTPGAFTGAKKEGKQGKFQLADGGTLFLDEIGDMPLNAQVKILRVLQEGEVERIGSEHAQKVDVRIIAATNQSLEKLIEQQRFREDLYYRINVLQLKIPALRERPEDIRVLAMYLIHKIAHRSGQRVMDADPDVLAFFQGYEWPGNVRELENVIESAVHLANGETITMDDLPDQMQPDGYAENQNRSLQDILEKAELQAIKQTLKKTNGNKQKAAKLLDIGKSSFYEKVKKYGL</sequence>
<dbReference type="Pfam" id="PF02954">
    <property type="entry name" value="HTH_8"/>
    <property type="match status" value="1"/>
</dbReference>
<evidence type="ECO:0000259" key="6">
    <source>
        <dbReference type="PROSITE" id="PS50045"/>
    </source>
</evidence>
<dbReference type="Gene3D" id="1.10.8.60">
    <property type="match status" value="1"/>
</dbReference>
<dbReference type="CDD" id="cd00009">
    <property type="entry name" value="AAA"/>
    <property type="match status" value="1"/>
</dbReference>
<dbReference type="SUPFAM" id="SSF46689">
    <property type="entry name" value="Homeodomain-like"/>
    <property type="match status" value="1"/>
</dbReference>
<evidence type="ECO:0000256" key="2">
    <source>
        <dbReference type="ARBA" id="ARBA00022840"/>
    </source>
</evidence>
<dbReference type="InterPro" id="IPR027417">
    <property type="entry name" value="P-loop_NTPase"/>
</dbReference>
<keyword evidence="5" id="KW-0804">Transcription</keyword>
<feature type="domain" description="PAS" evidence="7">
    <location>
        <begin position="9"/>
        <end position="61"/>
    </location>
</feature>
<dbReference type="Pfam" id="PF13426">
    <property type="entry name" value="PAS_9"/>
    <property type="match status" value="1"/>
</dbReference>
<evidence type="ECO:0000313" key="8">
    <source>
        <dbReference type="EMBL" id="MFD2761583.1"/>
    </source>
</evidence>
<dbReference type="PRINTS" id="PR01590">
    <property type="entry name" value="HTHFIS"/>
</dbReference>
<dbReference type="InterPro" id="IPR002078">
    <property type="entry name" value="Sigma_54_int"/>
</dbReference>
<dbReference type="PROSITE" id="PS00675">
    <property type="entry name" value="SIGMA54_INTERACT_1"/>
    <property type="match status" value="1"/>
</dbReference>
<dbReference type="InterPro" id="IPR035965">
    <property type="entry name" value="PAS-like_dom_sf"/>
</dbReference>
<proteinExistence type="predicted"/>
<dbReference type="Gene3D" id="3.30.450.20">
    <property type="entry name" value="PAS domain"/>
    <property type="match status" value="1"/>
</dbReference>
<dbReference type="NCBIfam" id="TIGR00229">
    <property type="entry name" value="sensory_box"/>
    <property type="match status" value="1"/>
</dbReference>
<evidence type="ECO:0000256" key="1">
    <source>
        <dbReference type="ARBA" id="ARBA00022741"/>
    </source>
</evidence>
<dbReference type="Pfam" id="PF00158">
    <property type="entry name" value="Sigma54_activat"/>
    <property type="match status" value="1"/>
</dbReference>
<dbReference type="EMBL" id="JBHUNA010000024">
    <property type="protein sequence ID" value="MFD2761583.1"/>
    <property type="molecule type" value="Genomic_DNA"/>
</dbReference>
<name>A0ABW5V797_9BACI</name>
<dbReference type="PROSITE" id="PS00676">
    <property type="entry name" value="SIGMA54_INTERACT_2"/>
    <property type="match status" value="1"/>
</dbReference>
<feature type="domain" description="Sigma-54 factor interaction" evidence="6">
    <location>
        <begin position="149"/>
        <end position="379"/>
    </location>
</feature>
<evidence type="ECO:0000256" key="3">
    <source>
        <dbReference type="ARBA" id="ARBA00023015"/>
    </source>
</evidence>
<dbReference type="CDD" id="cd00130">
    <property type="entry name" value="PAS"/>
    <property type="match status" value="1"/>
</dbReference>
<accession>A0ABW5V797</accession>
<dbReference type="SMART" id="SM00091">
    <property type="entry name" value="PAS"/>
    <property type="match status" value="1"/>
</dbReference>
<dbReference type="RefSeq" id="WP_382394226.1">
    <property type="nucleotide sequence ID" value="NZ_JBHUNA010000024.1"/>
</dbReference>
<dbReference type="PANTHER" id="PTHR32071">
    <property type="entry name" value="TRANSCRIPTIONAL REGULATORY PROTEIN"/>
    <property type="match status" value="1"/>
</dbReference>
<evidence type="ECO:0000256" key="4">
    <source>
        <dbReference type="ARBA" id="ARBA00023125"/>
    </source>
</evidence>
<keyword evidence="9" id="KW-1185">Reference proteome</keyword>
<dbReference type="InterPro" id="IPR025943">
    <property type="entry name" value="Sigma_54_int_dom_ATP-bd_2"/>
</dbReference>
<keyword evidence="2" id="KW-0067">ATP-binding</keyword>
<evidence type="ECO:0000313" key="9">
    <source>
        <dbReference type="Proteomes" id="UP001597502"/>
    </source>
</evidence>
<dbReference type="InterPro" id="IPR000014">
    <property type="entry name" value="PAS"/>
</dbReference>
<reference evidence="9" key="1">
    <citation type="journal article" date="2019" name="Int. J. Syst. Evol. Microbiol.">
        <title>The Global Catalogue of Microorganisms (GCM) 10K type strain sequencing project: providing services to taxonomists for standard genome sequencing and annotation.</title>
        <authorList>
            <consortium name="The Broad Institute Genomics Platform"/>
            <consortium name="The Broad Institute Genome Sequencing Center for Infectious Disease"/>
            <person name="Wu L."/>
            <person name="Ma J."/>
        </authorList>
    </citation>
    <scope>NUCLEOTIDE SEQUENCE [LARGE SCALE GENOMIC DNA]</scope>
    <source>
        <strain evidence="9">TISTR 1535</strain>
    </source>
</reference>
<keyword evidence="3" id="KW-0805">Transcription regulation</keyword>
<dbReference type="SUPFAM" id="SSF55785">
    <property type="entry name" value="PYP-like sensor domain (PAS domain)"/>
    <property type="match status" value="1"/>
</dbReference>
<dbReference type="SMART" id="SM00382">
    <property type="entry name" value="AAA"/>
    <property type="match status" value="1"/>
</dbReference>
<keyword evidence="1" id="KW-0547">Nucleotide-binding</keyword>
<dbReference type="InterPro" id="IPR025662">
    <property type="entry name" value="Sigma_54_int_dom_ATP-bd_1"/>
</dbReference>
<dbReference type="PROSITE" id="PS00688">
    <property type="entry name" value="SIGMA54_INTERACT_3"/>
    <property type="match status" value="1"/>
</dbReference>
<dbReference type="Gene3D" id="1.10.10.60">
    <property type="entry name" value="Homeodomain-like"/>
    <property type="match status" value="1"/>
</dbReference>
<organism evidence="8 9">
    <name type="scientific">Lentibacillus juripiscarius</name>
    <dbReference type="NCBI Taxonomy" id="257446"/>
    <lineage>
        <taxon>Bacteria</taxon>
        <taxon>Bacillati</taxon>
        <taxon>Bacillota</taxon>
        <taxon>Bacilli</taxon>
        <taxon>Bacillales</taxon>
        <taxon>Bacillaceae</taxon>
        <taxon>Lentibacillus</taxon>
    </lineage>
</organism>
<evidence type="ECO:0000259" key="7">
    <source>
        <dbReference type="PROSITE" id="PS50112"/>
    </source>
</evidence>
<dbReference type="Proteomes" id="UP001597502">
    <property type="component" value="Unassembled WGS sequence"/>
</dbReference>
<dbReference type="InterPro" id="IPR058031">
    <property type="entry name" value="AAA_lid_NorR"/>
</dbReference>
<dbReference type="Gene3D" id="3.40.50.300">
    <property type="entry name" value="P-loop containing nucleotide triphosphate hydrolases"/>
    <property type="match status" value="1"/>
</dbReference>
<keyword evidence="4" id="KW-0238">DNA-binding</keyword>
<protein>
    <submittedName>
        <fullName evidence="8">Sigma-54 interaction domain-containing protein</fullName>
    </submittedName>
</protein>
<dbReference type="InterPro" id="IPR025944">
    <property type="entry name" value="Sigma_54_int_dom_CS"/>
</dbReference>
<comment type="caution">
    <text evidence="8">The sequence shown here is derived from an EMBL/GenBank/DDBJ whole genome shotgun (WGS) entry which is preliminary data.</text>
</comment>
<dbReference type="InterPro" id="IPR009057">
    <property type="entry name" value="Homeodomain-like_sf"/>
</dbReference>
<evidence type="ECO:0000256" key="5">
    <source>
        <dbReference type="ARBA" id="ARBA00023163"/>
    </source>
</evidence>